<dbReference type="AlphaFoldDB" id="A0A8X7PT66"/>
<dbReference type="Pfam" id="PF08569">
    <property type="entry name" value="Mo25"/>
    <property type="match status" value="1"/>
</dbReference>
<dbReference type="EMBL" id="JAAMPC010000015">
    <property type="protein sequence ID" value="KAG2256287.1"/>
    <property type="molecule type" value="Genomic_DNA"/>
</dbReference>
<dbReference type="PANTHER" id="PTHR10182:SF12">
    <property type="entry name" value="OS07G0585100 PROTEIN"/>
    <property type="match status" value="1"/>
</dbReference>
<dbReference type="InterPro" id="IPR016024">
    <property type="entry name" value="ARM-type_fold"/>
</dbReference>
<evidence type="ECO:0000256" key="1">
    <source>
        <dbReference type="ARBA" id="ARBA00011012"/>
    </source>
</evidence>
<evidence type="ECO:0000313" key="3">
    <source>
        <dbReference type="Proteomes" id="UP000886595"/>
    </source>
</evidence>
<dbReference type="InterPro" id="IPR011989">
    <property type="entry name" value="ARM-like"/>
</dbReference>
<dbReference type="Proteomes" id="UP000886595">
    <property type="component" value="Unassembled WGS sequence"/>
</dbReference>
<dbReference type="GO" id="GO:0043539">
    <property type="term" value="F:protein serine/threonine kinase activator activity"/>
    <property type="evidence" value="ECO:0007669"/>
    <property type="project" value="TreeGrafter"/>
</dbReference>
<sequence>MDILMDGFENTDLALHYGAMFRECIRHQIVANLLPVKVIHLFKDIYENGFDPKSFPWIQICFGVGACEQELLTRHKSTVAEFLTKNEDWFFADYNSISTAEAERYMGNTRKRENKGTCST</sequence>
<dbReference type="Gene3D" id="1.25.10.10">
    <property type="entry name" value="Leucine-rich Repeat Variant"/>
    <property type="match status" value="1"/>
</dbReference>
<dbReference type="InterPro" id="IPR013878">
    <property type="entry name" value="Mo25"/>
</dbReference>
<proteinExistence type="inferred from homology"/>
<dbReference type="SUPFAM" id="SSF48371">
    <property type="entry name" value="ARM repeat"/>
    <property type="match status" value="1"/>
</dbReference>
<comment type="similarity">
    <text evidence="1">Belongs to the Mo25 family.</text>
</comment>
<dbReference type="PANTHER" id="PTHR10182">
    <property type="entry name" value="CALCIUM-BINDING PROTEIN 39-RELATED"/>
    <property type="match status" value="1"/>
</dbReference>
<name>A0A8X7PT66_BRACI</name>
<dbReference type="OrthoDB" id="609103at2759"/>
<evidence type="ECO:0000313" key="2">
    <source>
        <dbReference type="EMBL" id="KAG2256287.1"/>
    </source>
</evidence>
<reference evidence="2 3" key="1">
    <citation type="submission" date="2020-02" db="EMBL/GenBank/DDBJ databases">
        <authorList>
            <person name="Ma Q."/>
            <person name="Huang Y."/>
            <person name="Song X."/>
            <person name="Pei D."/>
        </authorList>
    </citation>
    <scope>NUCLEOTIDE SEQUENCE [LARGE SCALE GENOMIC DNA]</scope>
    <source>
        <strain evidence="2">Sxm20200214</strain>
        <tissue evidence="2">Leaf</tissue>
    </source>
</reference>
<protein>
    <submittedName>
        <fullName evidence="2">Uncharacterized protein</fullName>
    </submittedName>
</protein>
<dbReference type="GO" id="GO:0035556">
    <property type="term" value="P:intracellular signal transduction"/>
    <property type="evidence" value="ECO:0007669"/>
    <property type="project" value="TreeGrafter"/>
</dbReference>
<comment type="caution">
    <text evidence="2">The sequence shown here is derived from an EMBL/GenBank/DDBJ whole genome shotgun (WGS) entry which is preliminary data.</text>
</comment>
<accession>A0A8X7PT66</accession>
<keyword evidence="3" id="KW-1185">Reference proteome</keyword>
<gene>
    <name evidence="2" type="ORF">Bca52824_075581</name>
</gene>
<organism evidence="2 3">
    <name type="scientific">Brassica carinata</name>
    <name type="common">Ethiopian mustard</name>
    <name type="synonym">Abyssinian cabbage</name>
    <dbReference type="NCBI Taxonomy" id="52824"/>
    <lineage>
        <taxon>Eukaryota</taxon>
        <taxon>Viridiplantae</taxon>
        <taxon>Streptophyta</taxon>
        <taxon>Embryophyta</taxon>
        <taxon>Tracheophyta</taxon>
        <taxon>Spermatophyta</taxon>
        <taxon>Magnoliopsida</taxon>
        <taxon>eudicotyledons</taxon>
        <taxon>Gunneridae</taxon>
        <taxon>Pentapetalae</taxon>
        <taxon>rosids</taxon>
        <taxon>malvids</taxon>
        <taxon>Brassicales</taxon>
        <taxon>Brassicaceae</taxon>
        <taxon>Brassiceae</taxon>
        <taxon>Brassica</taxon>
    </lineage>
</organism>